<feature type="region of interest" description="Disordered" evidence="1">
    <location>
        <begin position="501"/>
        <end position="533"/>
    </location>
</feature>
<evidence type="ECO:0000256" key="1">
    <source>
        <dbReference type="SAM" id="MobiDB-lite"/>
    </source>
</evidence>
<feature type="compositionally biased region" description="Basic and acidic residues" evidence="1">
    <location>
        <begin position="148"/>
        <end position="161"/>
    </location>
</feature>
<feature type="compositionally biased region" description="Basic and acidic residues" evidence="1">
    <location>
        <begin position="124"/>
        <end position="135"/>
    </location>
</feature>
<evidence type="ECO:0000313" key="3">
    <source>
        <dbReference type="EnsemblMetazoa" id="AALFPA23_001094.P848"/>
    </source>
</evidence>
<feature type="region of interest" description="Disordered" evidence="1">
    <location>
        <begin position="309"/>
        <end position="470"/>
    </location>
</feature>
<organism evidence="3 4">
    <name type="scientific">Aedes albopictus</name>
    <name type="common">Asian tiger mosquito</name>
    <name type="synonym">Stegomyia albopicta</name>
    <dbReference type="NCBI Taxonomy" id="7160"/>
    <lineage>
        <taxon>Eukaryota</taxon>
        <taxon>Metazoa</taxon>
        <taxon>Ecdysozoa</taxon>
        <taxon>Arthropoda</taxon>
        <taxon>Hexapoda</taxon>
        <taxon>Insecta</taxon>
        <taxon>Pterygota</taxon>
        <taxon>Neoptera</taxon>
        <taxon>Endopterygota</taxon>
        <taxon>Diptera</taxon>
        <taxon>Nematocera</taxon>
        <taxon>Culicoidea</taxon>
        <taxon>Culicidae</taxon>
        <taxon>Culicinae</taxon>
        <taxon>Aedini</taxon>
        <taxon>Aedes</taxon>
        <taxon>Stegomyia</taxon>
    </lineage>
</organism>
<evidence type="ECO:0000259" key="2">
    <source>
        <dbReference type="Pfam" id="PF23030"/>
    </source>
</evidence>
<feature type="compositionally biased region" description="Low complexity" evidence="1">
    <location>
        <begin position="137"/>
        <end position="147"/>
    </location>
</feature>
<name>A0ABM1XMT2_AEDAL</name>
<feature type="compositionally biased region" description="Acidic residues" evidence="1">
    <location>
        <begin position="209"/>
        <end position="239"/>
    </location>
</feature>
<feature type="compositionally biased region" description="Basic residues" evidence="1">
    <location>
        <begin position="100"/>
        <end position="114"/>
    </location>
</feature>
<dbReference type="RefSeq" id="XP_019544701.3">
    <property type="nucleotide sequence ID" value="XM_019689156.3"/>
</dbReference>
<sequence>MRMTRFSRGRPDYGGGGRRGPPPNGRFRGGRGNSPPGGRFSSGGRPPRRSSFEGHSYRPSPSSSGPAPLMQQGMRSDRYQSGAGRHGSFSQQQPPPQHQHQGHHHQHQHSRHQHEPHQQLAPHLTERARYPDRRYRSPVPVVPQSPSVEKEVKPRASREQARSPVATAAVERRRTKKRHRSLSAALSDISSGSSFFADVVDSDAYASPDYDELTSEEEEEEGGVEETEEEVEEEEEILEEVVKRKKRKKDKKKKERERKQRKKEKKRKKEILEERICPPEHDVAQSKEIFSSGKNILVSVSFADGDPEDAAAAEKAYRKAKKKKSSRKKGKGEGKHKDDRKKHDDSLEYPSTSQRKKRKVDENIKPVAIIDLERSPGKQLISSPKEVIVLSDEEAANKKKGKPSASDLVGPNTPPEPAPKSPESYDPFEPTKSPTQSPGSGHNLGSISTVSYPEHHHPQHHHHHHHLRVAKDPQLATMSQASVDLNSPAGDHYDDSVLDLHPTSPMDQLSPRGPFRQSPLKAHRPSPMKKSSHVPATATVTSGAMVPGATVGIPTFGGGGDDMDDGDISPYSPRSSDCDDHMFDPPPEGGSANGSGSQQQPKTIALTVDNLRRVFGNDKKTLYGDLRRPNEAVLVVDEMYKPQRVTMQMLDEMPNSAVDLQIKEKLIQKLQRQERIIEEVKHFLKPHFNKKRINKDEYKDIMKKSVPKICHSRSGEINPVKVQNLITAYVKKAIAKRRISGNAIVSSTTAVT</sequence>
<dbReference type="InterPro" id="IPR047157">
    <property type="entry name" value="PHRF1/Atg35"/>
</dbReference>
<feature type="region of interest" description="Disordered" evidence="1">
    <location>
        <begin position="206"/>
        <end position="285"/>
    </location>
</feature>
<accession>A0ABM1XMT2</accession>
<evidence type="ECO:0000313" key="4">
    <source>
        <dbReference type="Proteomes" id="UP000069940"/>
    </source>
</evidence>
<feature type="region of interest" description="Disordered" evidence="1">
    <location>
        <begin position="556"/>
        <end position="600"/>
    </location>
</feature>
<dbReference type="Proteomes" id="UP000069940">
    <property type="component" value="Unassembled WGS sequence"/>
</dbReference>
<feature type="compositionally biased region" description="Basic residues" evidence="1">
    <location>
        <begin position="521"/>
        <end position="532"/>
    </location>
</feature>
<dbReference type="Pfam" id="PF23030">
    <property type="entry name" value="SCAF11-like_C"/>
    <property type="match status" value="1"/>
</dbReference>
<proteinExistence type="predicted"/>
<keyword evidence="4" id="KW-1185">Reference proteome</keyword>
<reference evidence="3" key="2">
    <citation type="submission" date="2025-05" db="UniProtKB">
        <authorList>
            <consortium name="EnsemblMetazoa"/>
        </authorList>
    </citation>
    <scope>IDENTIFICATION</scope>
    <source>
        <strain evidence="3">Foshan</strain>
    </source>
</reference>
<feature type="compositionally biased region" description="Basic residues" evidence="1">
    <location>
        <begin position="457"/>
        <end position="468"/>
    </location>
</feature>
<feature type="domain" description="SFR19-like C-terminal" evidence="2">
    <location>
        <begin position="661"/>
        <end position="738"/>
    </location>
</feature>
<dbReference type="EnsemblMetazoa" id="AALFPA23_001094.R848">
    <property type="protein sequence ID" value="AALFPA23_001094.P848"/>
    <property type="gene ID" value="AALFPA23_001094"/>
</dbReference>
<feature type="compositionally biased region" description="Low complexity" evidence="1">
    <location>
        <begin position="33"/>
        <end position="45"/>
    </location>
</feature>
<feature type="compositionally biased region" description="Polar residues" evidence="1">
    <location>
        <begin position="432"/>
        <end position="451"/>
    </location>
</feature>
<feature type="compositionally biased region" description="Basic residues" evidence="1">
    <location>
        <begin position="243"/>
        <end position="269"/>
    </location>
</feature>
<protein>
    <recommendedName>
        <fullName evidence="2">SFR19-like C-terminal domain-containing protein</fullName>
    </recommendedName>
</protein>
<feature type="region of interest" description="Disordered" evidence="1">
    <location>
        <begin position="1"/>
        <end position="187"/>
    </location>
</feature>
<dbReference type="InterPro" id="IPR057031">
    <property type="entry name" value="SFR19-like_C"/>
</dbReference>
<dbReference type="GeneID" id="109415279"/>
<feature type="compositionally biased region" description="Basic and acidic residues" evidence="1">
    <location>
        <begin position="331"/>
        <end position="346"/>
    </location>
</feature>
<feature type="compositionally biased region" description="Basic residues" evidence="1">
    <location>
        <begin position="318"/>
        <end position="330"/>
    </location>
</feature>
<dbReference type="PANTHER" id="PTHR12618:SF20">
    <property type="entry name" value="PHD AND RING FINGER DOMAIN-CONTAINING PROTEIN 1"/>
    <property type="match status" value="1"/>
</dbReference>
<dbReference type="PANTHER" id="PTHR12618">
    <property type="entry name" value="PHD AND RING FINGER DOMAIN-CONTAINING PROTEIN 1"/>
    <property type="match status" value="1"/>
</dbReference>
<reference evidence="4" key="1">
    <citation type="journal article" date="2015" name="Proc. Natl. Acad. Sci. U.S.A.">
        <title>Genome sequence of the Asian Tiger mosquito, Aedes albopictus, reveals insights into its biology, genetics, and evolution.</title>
        <authorList>
            <person name="Chen X.G."/>
            <person name="Jiang X."/>
            <person name="Gu J."/>
            <person name="Xu M."/>
            <person name="Wu Y."/>
            <person name="Deng Y."/>
            <person name="Zhang C."/>
            <person name="Bonizzoni M."/>
            <person name="Dermauw W."/>
            <person name="Vontas J."/>
            <person name="Armbruster P."/>
            <person name="Huang X."/>
            <person name="Yang Y."/>
            <person name="Zhang H."/>
            <person name="He W."/>
            <person name="Peng H."/>
            <person name="Liu Y."/>
            <person name="Wu K."/>
            <person name="Chen J."/>
            <person name="Lirakis M."/>
            <person name="Topalis P."/>
            <person name="Van Leeuwen T."/>
            <person name="Hall A.B."/>
            <person name="Jiang X."/>
            <person name="Thorpe C."/>
            <person name="Mueller R.L."/>
            <person name="Sun C."/>
            <person name="Waterhouse R.M."/>
            <person name="Yan G."/>
            <person name="Tu Z.J."/>
            <person name="Fang X."/>
            <person name="James A.A."/>
        </authorList>
    </citation>
    <scope>NUCLEOTIDE SEQUENCE [LARGE SCALE GENOMIC DNA]</scope>
    <source>
        <strain evidence="4">Foshan</strain>
    </source>
</reference>
<feature type="compositionally biased region" description="Basic and acidic residues" evidence="1">
    <location>
        <begin position="270"/>
        <end position="285"/>
    </location>
</feature>